<dbReference type="EMBL" id="SRLO01002352">
    <property type="protein sequence ID" value="TNN33118.1"/>
    <property type="molecule type" value="Genomic_DNA"/>
</dbReference>
<evidence type="ECO:0000313" key="3">
    <source>
        <dbReference type="Proteomes" id="UP000314294"/>
    </source>
</evidence>
<keyword evidence="3" id="KW-1185">Reference proteome</keyword>
<feature type="compositionally biased region" description="Pro residues" evidence="1">
    <location>
        <begin position="272"/>
        <end position="282"/>
    </location>
</feature>
<feature type="compositionally biased region" description="Low complexity" evidence="1">
    <location>
        <begin position="258"/>
        <end position="271"/>
    </location>
</feature>
<feature type="region of interest" description="Disordered" evidence="1">
    <location>
        <begin position="639"/>
        <end position="673"/>
    </location>
</feature>
<organism evidence="2 3">
    <name type="scientific">Liparis tanakae</name>
    <name type="common">Tanaka's snailfish</name>
    <dbReference type="NCBI Taxonomy" id="230148"/>
    <lineage>
        <taxon>Eukaryota</taxon>
        <taxon>Metazoa</taxon>
        <taxon>Chordata</taxon>
        <taxon>Craniata</taxon>
        <taxon>Vertebrata</taxon>
        <taxon>Euteleostomi</taxon>
        <taxon>Actinopterygii</taxon>
        <taxon>Neopterygii</taxon>
        <taxon>Teleostei</taxon>
        <taxon>Neoteleostei</taxon>
        <taxon>Acanthomorphata</taxon>
        <taxon>Eupercaria</taxon>
        <taxon>Perciformes</taxon>
        <taxon>Cottioidei</taxon>
        <taxon>Cottales</taxon>
        <taxon>Liparidae</taxon>
        <taxon>Liparis</taxon>
    </lineage>
</organism>
<feature type="region of interest" description="Disordered" evidence="1">
    <location>
        <begin position="258"/>
        <end position="288"/>
    </location>
</feature>
<feature type="compositionally biased region" description="Basic and acidic residues" evidence="1">
    <location>
        <begin position="64"/>
        <end position="80"/>
    </location>
</feature>
<gene>
    <name evidence="2" type="ORF">EYF80_056717</name>
</gene>
<protein>
    <submittedName>
        <fullName evidence="2">Uncharacterized protein</fullName>
    </submittedName>
</protein>
<dbReference type="Proteomes" id="UP000314294">
    <property type="component" value="Unassembled WGS sequence"/>
</dbReference>
<accession>A0A4Z2EWE2</accession>
<feature type="region of interest" description="Disordered" evidence="1">
    <location>
        <begin position="1"/>
        <end position="95"/>
    </location>
</feature>
<feature type="compositionally biased region" description="Low complexity" evidence="1">
    <location>
        <begin position="23"/>
        <end position="51"/>
    </location>
</feature>
<name>A0A4Z2EWE2_9TELE</name>
<comment type="caution">
    <text evidence="2">The sequence shown here is derived from an EMBL/GenBank/DDBJ whole genome shotgun (WGS) entry which is preliminary data.</text>
</comment>
<reference evidence="2 3" key="1">
    <citation type="submission" date="2019-03" db="EMBL/GenBank/DDBJ databases">
        <title>First draft genome of Liparis tanakae, snailfish: a comprehensive survey of snailfish specific genes.</title>
        <authorList>
            <person name="Kim W."/>
            <person name="Song I."/>
            <person name="Jeong J.-H."/>
            <person name="Kim D."/>
            <person name="Kim S."/>
            <person name="Ryu S."/>
            <person name="Song J.Y."/>
            <person name="Lee S.K."/>
        </authorList>
    </citation>
    <scope>NUCLEOTIDE SEQUENCE [LARGE SCALE GENOMIC DNA]</scope>
    <source>
        <tissue evidence="2">Muscle</tissue>
    </source>
</reference>
<evidence type="ECO:0000313" key="2">
    <source>
        <dbReference type="EMBL" id="TNN33118.1"/>
    </source>
</evidence>
<proteinExistence type="predicted"/>
<dbReference type="AlphaFoldDB" id="A0A4Z2EWE2"/>
<evidence type="ECO:0000256" key="1">
    <source>
        <dbReference type="SAM" id="MobiDB-lite"/>
    </source>
</evidence>
<sequence>MDFRSAPSLPLRTPWPSRRSFRSIRSTSQRPVRSSPSSLSRPTSSWSSVSSARHLPRPSAVELASERRSASRPRHAEQSSRPRPSASTSVTTRWRRSPLAPVTATAFLRSCVRSRTLWPSESPDSDRWSSRVLTLWRSSRLATTLHSRLFTVSWAWRPPPPGPRLWLHMWAVAVSLASRSSVALPSRPRRRLCSVTVCPRTATSSSSLSTLKPWSSRRPSTMLRSCVTSLWAPSFRLTPVLVHLCSVFLSVPFSLFSSSRSRPLSRSSVTRPLPPPAPPAPPSSLSSRPFTTSHLLAAAATRTSRATLGHRVAAGLGAPLLAAGRVQLLLHGAQQLLQALEALTVLLLLAPQGGELVSSSSSCSSFSTSSSCSSSSCSSSSGLSVQLVAPSVHQVVVDAEQSLVMDLNMWPPDRAYEEEEEEEEEQEEEQEEEEQEEEEEEEEEEVRIRGAWRSQPLVDGVHGALQAAEVFAAASSPRRLETKEKDRRQIETNHVFHVRAQDGVQLLGALGEGVLLVCFRVLLHIHAVFLFPRERLMALHMHPLTVTAACLPAACLPAACLSAACLSAACLPAACLSAAAGVEAGLRDAGSPGAGVGVAGPLGPVVAILPGVTVATLPLHLRHHLVGHLVPRPPVGPVAGGREGGGVREEHLLNQRTPRPEASGDLWRSARWI</sequence>
<feature type="compositionally biased region" description="Polar residues" evidence="1">
    <location>
        <begin position="81"/>
        <end position="92"/>
    </location>
</feature>
<feature type="region of interest" description="Disordered" evidence="1">
    <location>
        <begin position="408"/>
        <end position="449"/>
    </location>
</feature>
<feature type="compositionally biased region" description="Acidic residues" evidence="1">
    <location>
        <begin position="416"/>
        <end position="445"/>
    </location>
</feature>